<dbReference type="SUPFAM" id="SSF48230">
    <property type="entry name" value="Chondroitin AC/alginate lyase"/>
    <property type="match status" value="1"/>
</dbReference>
<gene>
    <name evidence="2" type="ORF">R3P38DRAFT_3364776</name>
</gene>
<keyword evidence="3" id="KW-1185">Reference proteome</keyword>
<dbReference type="EMBL" id="JAWWNJ010000066">
    <property type="protein sequence ID" value="KAK7012231.1"/>
    <property type="molecule type" value="Genomic_DNA"/>
</dbReference>
<dbReference type="Gene3D" id="1.50.10.100">
    <property type="entry name" value="Chondroitin AC/alginate lyase"/>
    <property type="match status" value="1"/>
</dbReference>
<protein>
    <recommendedName>
        <fullName evidence="4">Heparinase II/III family protein</fullName>
    </recommendedName>
</protein>
<feature type="region of interest" description="Disordered" evidence="1">
    <location>
        <begin position="402"/>
        <end position="478"/>
    </location>
</feature>
<feature type="compositionally biased region" description="Low complexity" evidence="1">
    <location>
        <begin position="450"/>
        <end position="460"/>
    </location>
</feature>
<feature type="region of interest" description="Disordered" evidence="1">
    <location>
        <begin position="310"/>
        <end position="380"/>
    </location>
</feature>
<sequence length="1338" mass="145938">MAFKGLKRFFSIGSKKNKSTNKRANTVPTTVSTPLLPIAETDDSFTSTQLLRSASARYAVVNEVDCHDLPPLPHPINHVLPGPTTSCASLSSAATSISSVSRGTYNVTVHGRKRHAHTEFPNANRDLDNEPQRNNTQLLGLRSDPSITSLLSLYDEHGRLPTHTFSNSPPKEGRAQVKRNGSTLRQLLGNPDSVNSRDGREGDISWAERFLGETQSMVSRSSTSSLPLDTPDTDAHIPMTPFQQNLDDSFLAEDLSFMMQENPAISSLEVELSDISHTPPRPINNSPYAVPDPKTPQRASQVFGFLTTKRRSRAPEEDERSLPELPSVFSSPSDEDSSPARGRSRSHFSSDSSADSIQQRASTPATPIEPDPPSIDLNTTVKAPNDVHVIMAHGPTKVIVTAPTPSYHHDHVAPSRVPRGPRSHHRPRSSRHAPTRDSFTTVPTRRHVSRSSSLSMSTSRIEVAEPPPPVKSTDKGKRRSILSVFDKENLLNAKPELPRTPLRTSSISRPFNRGPSYRASPASSSMELSSVGRELMGDMRQQRARAREQERRAQCILVRSKNMAGASHHQVYQNEDYAFNQSTGYITPVRPVKRTSNWIKFGIPLVVLVIAAAVVGGILGSRKSKSSSTAASSAASAAAAASSASAKLAAGIFPVATNSEYLIPIYPSATDAALFTTPTFNSAAAGWPSDPFAPATPSVLSVRPDRPRLIAPAYKWDALPSLIAKDPYLAAWNDSIFKNASQYDSQPAVVYFDDGDSGILDVARQVKQRVKAFGYVFKMTNNTHWVDRTWEELQNAAGNGTDSTWAAAPADDRWNSNHFLDTAELSAAYGIAYDWFYDMWTEDQRASILSTLIKYGLSPGVQAYTNSSIFTGWWKNNIQGNWNCVCNNGLTMASLAILGDDTSGFASQLLGLTVDNAKQNCAFAVSSDGTWSETNDYWYFGTTGHAEMAASLISATGSDYGLLTVNPNFSKTGMFHMAASGATTLFQWGDNGPNKYTATANSLLLYATAYNQPQYALFQRDQFDAAEPWSMFWYNPQTSGAFWDGLALDHIFDNSTDQWMSMRSSWTDPNALFVGIKAGTLQGHQTHNDLDVGDVVIDALGTRWAGELGDGDYRSPDYFSNDTQTSNRWLYYRKMTEGQNTLLVGATNQNVAANPTIRAESSNTTQGSSTVFTSDSGSTAYFVTDMTSAYFNANSVKRGIRLLNGRKQVLLQDEITASASVMWRMHTNATVSTSGTSATLKIGDKTMDVSILNAPDGAVFTTSKAERMSTDAPPPVPDQRADQGRQDNPGVTVLLISLPAGTYNLQVLFNPNWNDGTSLVTPPSINLDNWSLTSHDSS</sequence>
<feature type="compositionally biased region" description="Low complexity" evidence="1">
    <location>
        <begin position="347"/>
        <end position="362"/>
    </location>
</feature>
<proteinExistence type="predicted"/>
<dbReference type="Proteomes" id="UP001362999">
    <property type="component" value="Unassembled WGS sequence"/>
</dbReference>
<evidence type="ECO:0000256" key="1">
    <source>
        <dbReference type="SAM" id="MobiDB-lite"/>
    </source>
</evidence>
<dbReference type="Gene3D" id="2.70.98.70">
    <property type="match status" value="1"/>
</dbReference>
<feature type="region of interest" description="Disordered" evidence="1">
    <location>
        <begin position="276"/>
        <end position="298"/>
    </location>
</feature>
<feature type="region of interest" description="Disordered" evidence="1">
    <location>
        <begin position="497"/>
        <end position="525"/>
    </location>
</feature>
<feature type="region of interest" description="Disordered" evidence="1">
    <location>
        <begin position="121"/>
        <end position="142"/>
    </location>
</feature>
<accession>A0AAW0AHR0</accession>
<organism evidence="2 3">
    <name type="scientific">Favolaschia claudopus</name>
    <dbReference type="NCBI Taxonomy" id="2862362"/>
    <lineage>
        <taxon>Eukaryota</taxon>
        <taxon>Fungi</taxon>
        <taxon>Dikarya</taxon>
        <taxon>Basidiomycota</taxon>
        <taxon>Agaricomycotina</taxon>
        <taxon>Agaricomycetes</taxon>
        <taxon>Agaricomycetidae</taxon>
        <taxon>Agaricales</taxon>
        <taxon>Marasmiineae</taxon>
        <taxon>Mycenaceae</taxon>
        <taxon>Favolaschia</taxon>
    </lineage>
</organism>
<evidence type="ECO:0000313" key="3">
    <source>
        <dbReference type="Proteomes" id="UP001362999"/>
    </source>
</evidence>
<dbReference type="PANTHER" id="PTHR38045">
    <property type="entry name" value="CHROMOSOME 1, WHOLE GENOME SHOTGUN SEQUENCE"/>
    <property type="match status" value="1"/>
</dbReference>
<reference evidence="2 3" key="1">
    <citation type="journal article" date="2024" name="J Genomics">
        <title>Draft genome sequencing and assembly of Favolaschia claudopus CIRM-BRFM 2984 isolated from oak limbs.</title>
        <authorList>
            <person name="Navarro D."/>
            <person name="Drula E."/>
            <person name="Chaduli D."/>
            <person name="Cazenave R."/>
            <person name="Ahrendt S."/>
            <person name="Wang J."/>
            <person name="Lipzen A."/>
            <person name="Daum C."/>
            <person name="Barry K."/>
            <person name="Grigoriev I.V."/>
            <person name="Favel A."/>
            <person name="Rosso M.N."/>
            <person name="Martin F."/>
        </authorList>
    </citation>
    <scope>NUCLEOTIDE SEQUENCE [LARGE SCALE GENOMIC DNA]</scope>
    <source>
        <strain evidence="2 3">CIRM-BRFM 2984</strain>
    </source>
</reference>
<comment type="caution">
    <text evidence="2">The sequence shown here is derived from an EMBL/GenBank/DDBJ whole genome shotgun (WGS) entry which is preliminary data.</text>
</comment>
<dbReference type="PANTHER" id="PTHR38045:SF1">
    <property type="entry name" value="HEPARINASE II_III-LIKE PROTEIN"/>
    <property type="match status" value="1"/>
</dbReference>
<evidence type="ECO:0008006" key="4">
    <source>
        <dbReference type="Google" id="ProtNLM"/>
    </source>
</evidence>
<name>A0AAW0AHR0_9AGAR</name>
<feature type="region of interest" description="Disordered" evidence="1">
    <location>
        <begin position="159"/>
        <end position="201"/>
    </location>
</feature>
<evidence type="ECO:0000313" key="2">
    <source>
        <dbReference type="EMBL" id="KAK7012231.1"/>
    </source>
</evidence>
<dbReference type="InterPro" id="IPR008929">
    <property type="entry name" value="Chondroitin_lyas"/>
</dbReference>
<feature type="compositionally biased region" description="Basic residues" evidence="1">
    <location>
        <begin position="419"/>
        <end position="433"/>
    </location>
</feature>
<feature type="region of interest" description="Disordered" evidence="1">
    <location>
        <begin position="1264"/>
        <end position="1288"/>
    </location>
</feature>